<gene>
    <name evidence="1" type="ORF">CEXT_453561</name>
</gene>
<reference evidence="1 2" key="1">
    <citation type="submission" date="2021-06" db="EMBL/GenBank/DDBJ databases">
        <title>Caerostris extrusa draft genome.</title>
        <authorList>
            <person name="Kono N."/>
            <person name="Arakawa K."/>
        </authorList>
    </citation>
    <scope>NUCLEOTIDE SEQUENCE [LARGE SCALE GENOMIC DNA]</scope>
</reference>
<proteinExistence type="predicted"/>
<dbReference type="AlphaFoldDB" id="A0AAV4NC27"/>
<protein>
    <submittedName>
        <fullName evidence="1">Uncharacterized protein</fullName>
    </submittedName>
</protein>
<evidence type="ECO:0000313" key="1">
    <source>
        <dbReference type="EMBL" id="GIX82277.1"/>
    </source>
</evidence>
<organism evidence="1 2">
    <name type="scientific">Caerostris extrusa</name>
    <name type="common">Bark spider</name>
    <name type="synonym">Caerostris bankana</name>
    <dbReference type="NCBI Taxonomy" id="172846"/>
    <lineage>
        <taxon>Eukaryota</taxon>
        <taxon>Metazoa</taxon>
        <taxon>Ecdysozoa</taxon>
        <taxon>Arthropoda</taxon>
        <taxon>Chelicerata</taxon>
        <taxon>Arachnida</taxon>
        <taxon>Araneae</taxon>
        <taxon>Araneomorphae</taxon>
        <taxon>Entelegynae</taxon>
        <taxon>Araneoidea</taxon>
        <taxon>Araneidae</taxon>
        <taxon>Caerostris</taxon>
    </lineage>
</organism>
<evidence type="ECO:0000313" key="2">
    <source>
        <dbReference type="Proteomes" id="UP001054945"/>
    </source>
</evidence>
<name>A0AAV4NC27_CAEEX</name>
<accession>A0AAV4NC27</accession>
<dbReference type="EMBL" id="BPLR01003220">
    <property type="protein sequence ID" value="GIX82277.1"/>
    <property type="molecule type" value="Genomic_DNA"/>
</dbReference>
<dbReference type="Proteomes" id="UP001054945">
    <property type="component" value="Unassembled WGS sequence"/>
</dbReference>
<sequence length="166" mass="18817">MKQAGVKHKHEEVKLYMKNMKQVGVKLYMKQVGVKLYMKQVGVKLYMKLYMKQVGSKSEERLFTRKLLLLLQQTERPKNPCFNTAKEGLIIGFPPGNISGDDDLNPDTAIIPLKGESITYDSPAKQWEDTLQKVTRLHLTPTEGWKDCSISNIPESKGESAFDAVT</sequence>
<comment type="caution">
    <text evidence="1">The sequence shown here is derived from an EMBL/GenBank/DDBJ whole genome shotgun (WGS) entry which is preliminary data.</text>
</comment>
<keyword evidence="2" id="KW-1185">Reference proteome</keyword>